<comment type="catalytic activity">
    <reaction evidence="1">
        <text>ATP + protein L-histidine = ADP + protein N-phospho-L-histidine.</text>
        <dbReference type="EC" id="2.7.13.3"/>
    </reaction>
</comment>
<accession>A9B868</accession>
<feature type="domain" description="PAS" evidence="9">
    <location>
        <begin position="227"/>
        <end position="300"/>
    </location>
</feature>
<dbReference type="InterPro" id="IPR029016">
    <property type="entry name" value="GAF-like_dom_sf"/>
</dbReference>
<keyword evidence="3" id="KW-0597">Phosphoprotein</keyword>
<dbReference type="InterPro" id="IPR013767">
    <property type="entry name" value="PAS_fold"/>
</dbReference>
<dbReference type="InterPro" id="IPR007891">
    <property type="entry name" value="CHASE3"/>
</dbReference>
<dbReference type="Pfam" id="PF05227">
    <property type="entry name" value="CHASE3"/>
    <property type="match status" value="1"/>
</dbReference>
<evidence type="ECO:0000256" key="2">
    <source>
        <dbReference type="ARBA" id="ARBA00012438"/>
    </source>
</evidence>
<dbReference type="InterPro" id="IPR004358">
    <property type="entry name" value="Sig_transdc_His_kin-like_C"/>
</dbReference>
<dbReference type="eggNOG" id="COG5278">
    <property type="taxonomic scope" value="Bacteria"/>
</dbReference>
<dbReference type="EC" id="2.7.13.3" evidence="2"/>
<dbReference type="NCBIfam" id="TIGR00229">
    <property type="entry name" value="sensory_box"/>
    <property type="match status" value="1"/>
</dbReference>
<evidence type="ECO:0000259" key="8">
    <source>
        <dbReference type="PROSITE" id="PS50109"/>
    </source>
</evidence>
<dbReference type="STRING" id="316274.Haur_3365"/>
<dbReference type="EMBL" id="CP000875">
    <property type="protein sequence ID" value="ABX06001.1"/>
    <property type="molecule type" value="Genomic_DNA"/>
</dbReference>
<dbReference type="eggNOG" id="COG3829">
    <property type="taxonomic scope" value="Bacteria"/>
</dbReference>
<dbReference type="Pfam" id="PF00989">
    <property type="entry name" value="PAS"/>
    <property type="match status" value="1"/>
</dbReference>
<keyword evidence="7" id="KW-0812">Transmembrane</keyword>
<reference evidence="10 11" key="1">
    <citation type="journal article" date="2011" name="Stand. Genomic Sci.">
        <title>Complete genome sequence of the filamentous gliding predatory bacterium Herpetosiphon aurantiacus type strain (114-95(T)).</title>
        <authorList>
            <person name="Kiss H."/>
            <person name="Nett M."/>
            <person name="Domin N."/>
            <person name="Martin K."/>
            <person name="Maresca J.A."/>
            <person name="Copeland A."/>
            <person name="Lapidus A."/>
            <person name="Lucas S."/>
            <person name="Berry K.W."/>
            <person name="Glavina Del Rio T."/>
            <person name="Dalin E."/>
            <person name="Tice H."/>
            <person name="Pitluck S."/>
            <person name="Richardson P."/>
            <person name="Bruce D."/>
            <person name="Goodwin L."/>
            <person name="Han C."/>
            <person name="Detter J.C."/>
            <person name="Schmutz J."/>
            <person name="Brettin T."/>
            <person name="Land M."/>
            <person name="Hauser L."/>
            <person name="Kyrpides N.C."/>
            <person name="Ivanova N."/>
            <person name="Goker M."/>
            <person name="Woyke T."/>
            <person name="Klenk H.P."/>
            <person name="Bryant D.A."/>
        </authorList>
    </citation>
    <scope>NUCLEOTIDE SEQUENCE [LARGE SCALE GENOMIC DNA]</scope>
    <source>
        <strain evidence="11">ATCC 23779 / DSM 785 / 114-95</strain>
    </source>
</reference>
<dbReference type="PANTHER" id="PTHR43547">
    <property type="entry name" value="TWO-COMPONENT HISTIDINE KINASE"/>
    <property type="match status" value="1"/>
</dbReference>
<dbReference type="SMART" id="SM00086">
    <property type="entry name" value="PAC"/>
    <property type="match status" value="1"/>
</dbReference>
<evidence type="ECO:0000256" key="7">
    <source>
        <dbReference type="SAM" id="Phobius"/>
    </source>
</evidence>
<dbReference type="Proteomes" id="UP000000787">
    <property type="component" value="Chromosome"/>
</dbReference>
<dbReference type="BioCyc" id="HAUR316274:GHYA-3402-MONOMER"/>
<dbReference type="SUPFAM" id="SSF55874">
    <property type="entry name" value="ATPase domain of HSP90 chaperone/DNA topoisomerase II/histidine kinase"/>
    <property type="match status" value="1"/>
</dbReference>
<keyword evidence="11" id="KW-1185">Reference proteome</keyword>
<dbReference type="SMART" id="SM00388">
    <property type="entry name" value="HisKA"/>
    <property type="match status" value="1"/>
</dbReference>
<dbReference type="CDD" id="cd00075">
    <property type="entry name" value="HATPase"/>
    <property type="match status" value="1"/>
</dbReference>
<dbReference type="PROSITE" id="PS50112">
    <property type="entry name" value="PAS"/>
    <property type="match status" value="1"/>
</dbReference>
<name>A9B868_HERA2</name>
<dbReference type="InterPro" id="IPR000014">
    <property type="entry name" value="PAS"/>
</dbReference>
<keyword evidence="5 10" id="KW-0418">Kinase</keyword>
<proteinExistence type="predicted"/>
<dbReference type="GO" id="GO:0006355">
    <property type="term" value="P:regulation of DNA-templated transcription"/>
    <property type="evidence" value="ECO:0007669"/>
    <property type="project" value="InterPro"/>
</dbReference>
<evidence type="ECO:0000256" key="5">
    <source>
        <dbReference type="ARBA" id="ARBA00022777"/>
    </source>
</evidence>
<dbReference type="InterPro" id="IPR035965">
    <property type="entry name" value="PAS-like_dom_sf"/>
</dbReference>
<dbReference type="HOGENOM" id="CLU_000445_114_71_0"/>
<organism evidence="10 11">
    <name type="scientific">Herpetosiphon aurantiacus (strain ATCC 23779 / DSM 785 / 114-95)</name>
    <dbReference type="NCBI Taxonomy" id="316274"/>
    <lineage>
        <taxon>Bacteria</taxon>
        <taxon>Bacillati</taxon>
        <taxon>Chloroflexota</taxon>
        <taxon>Chloroflexia</taxon>
        <taxon>Herpetosiphonales</taxon>
        <taxon>Herpetosiphonaceae</taxon>
        <taxon>Herpetosiphon</taxon>
    </lineage>
</organism>
<dbReference type="PROSITE" id="PS50109">
    <property type="entry name" value="HIS_KIN"/>
    <property type="match status" value="1"/>
</dbReference>
<keyword evidence="6" id="KW-0902">Two-component regulatory system</keyword>
<dbReference type="FunFam" id="3.30.565.10:FF:000006">
    <property type="entry name" value="Sensor histidine kinase WalK"/>
    <property type="match status" value="1"/>
</dbReference>
<dbReference type="InterPro" id="IPR005467">
    <property type="entry name" value="His_kinase_dom"/>
</dbReference>
<evidence type="ECO:0000259" key="9">
    <source>
        <dbReference type="PROSITE" id="PS50112"/>
    </source>
</evidence>
<feature type="domain" description="Histidine kinase" evidence="8">
    <location>
        <begin position="509"/>
        <end position="729"/>
    </location>
</feature>
<dbReference type="Pfam" id="PF02518">
    <property type="entry name" value="HATPase_c"/>
    <property type="match status" value="1"/>
</dbReference>
<dbReference type="SMART" id="SM00091">
    <property type="entry name" value="PAS"/>
    <property type="match status" value="1"/>
</dbReference>
<dbReference type="InterPro" id="IPR036097">
    <property type="entry name" value="HisK_dim/P_sf"/>
</dbReference>
<evidence type="ECO:0000313" key="11">
    <source>
        <dbReference type="Proteomes" id="UP000000787"/>
    </source>
</evidence>
<dbReference type="CDD" id="cd19410">
    <property type="entry name" value="HK9-like_sensor"/>
    <property type="match status" value="1"/>
</dbReference>
<dbReference type="Pfam" id="PF00512">
    <property type="entry name" value="HisKA"/>
    <property type="match status" value="1"/>
</dbReference>
<dbReference type="KEGG" id="hau:Haur_3365"/>
<dbReference type="GO" id="GO:0000155">
    <property type="term" value="F:phosphorelay sensor kinase activity"/>
    <property type="evidence" value="ECO:0007669"/>
    <property type="project" value="InterPro"/>
</dbReference>
<keyword evidence="7" id="KW-0472">Membrane</keyword>
<dbReference type="AlphaFoldDB" id="A9B868"/>
<keyword evidence="4 10" id="KW-0808">Transferase</keyword>
<dbReference type="Gene3D" id="3.30.565.10">
    <property type="entry name" value="Histidine kinase-like ATPase, C-terminal domain"/>
    <property type="match status" value="1"/>
</dbReference>
<dbReference type="PRINTS" id="PR00344">
    <property type="entry name" value="BCTRLSENSOR"/>
</dbReference>
<dbReference type="Gene3D" id="3.30.450.20">
    <property type="entry name" value="PAS domain"/>
    <property type="match status" value="1"/>
</dbReference>
<dbReference type="SMART" id="SM00387">
    <property type="entry name" value="HATPase_c"/>
    <property type="match status" value="1"/>
</dbReference>
<dbReference type="SUPFAM" id="SSF55781">
    <property type="entry name" value="GAF domain-like"/>
    <property type="match status" value="1"/>
</dbReference>
<dbReference type="eggNOG" id="COG2205">
    <property type="taxonomic scope" value="Bacteria"/>
</dbReference>
<gene>
    <name evidence="10" type="ordered locus">Haur_3365</name>
</gene>
<dbReference type="Gene3D" id="1.10.287.130">
    <property type="match status" value="1"/>
</dbReference>
<dbReference type="InterPro" id="IPR001610">
    <property type="entry name" value="PAC"/>
</dbReference>
<evidence type="ECO:0000313" key="10">
    <source>
        <dbReference type="EMBL" id="ABX06001.1"/>
    </source>
</evidence>
<dbReference type="PANTHER" id="PTHR43547:SF2">
    <property type="entry name" value="HYBRID SIGNAL TRANSDUCTION HISTIDINE KINASE C"/>
    <property type="match status" value="1"/>
</dbReference>
<dbReference type="Gene3D" id="3.30.450.40">
    <property type="match status" value="1"/>
</dbReference>
<dbReference type="InParanoid" id="A9B868"/>
<dbReference type="InterPro" id="IPR003594">
    <property type="entry name" value="HATPase_dom"/>
</dbReference>
<evidence type="ECO:0000256" key="6">
    <source>
        <dbReference type="ARBA" id="ARBA00023012"/>
    </source>
</evidence>
<protein>
    <recommendedName>
        <fullName evidence="2">histidine kinase</fullName>
        <ecNumber evidence="2">2.7.13.3</ecNumber>
    </recommendedName>
</protein>
<sequence>MLRWATMKSLIAHKLNRWFMLAALVIIVNGLLSWQYLQTIQANNASVIESETMTNRLDRLLSLLKDAETGQRGFIITGSEQYLAPYQTAQTELPSLLAEIEAYSSQRPLFIERLPELKTLIAEQQQELSTTIDLRRSQGFEAAQAIVLENQGKQHMDSIRQIIDQLLDRENIRALDRAAQTKLNVQRAGLALAFATLVATGFVIGTMALTERDVRRRELAANELRNQREWFAVTLASIGDAVLTTDIDGKISFMNHIATTITGWPEQQALGQSIHTVAAIFDPITKQELAHPVNTALAQRQIVTLSNSVVMRQGNGYVAIEDSAAPIYDREQQVIGAVMVFRDVSERYRDEFGQRLLRTLHNRLAATIDLAQVLETSTAVPTPSFSAACGLYLLLDADEEPLSSYSSAHEPLLNWQQHPAFAAALANSQAQIIDQALPEPYHSAIIIPFRDQHQLSGAIVFLHDQHRFDQIDVELAEELSQRMVLAIEQAYLYRQAQNAVRLRDVFLSIASHELKNPLTTLLGQSQLSLRRLERLNLVDERLQRSLQAIEAQASRMNKMVTALLDVSRIETGQLDIQHDQIDLAQLLQQLVNDLAITIDHHQLSYHCTSSQPIQVVGDPIRLEQVFVNLINNAMKYSPEQTEVLVRADRNAQQAIVQIRDHGIGIPAESIPNLFTRFYRASNAARSHVAGLGIGLFVVKEIVDLHGGSIEVSSQVGQGSLFTVYLPLQTGNPQ</sequence>
<dbReference type="InterPro" id="IPR003661">
    <property type="entry name" value="HisK_dim/P_dom"/>
</dbReference>
<keyword evidence="7" id="KW-1133">Transmembrane helix</keyword>
<evidence type="ECO:0000256" key="1">
    <source>
        <dbReference type="ARBA" id="ARBA00000085"/>
    </source>
</evidence>
<evidence type="ECO:0000256" key="3">
    <source>
        <dbReference type="ARBA" id="ARBA00022553"/>
    </source>
</evidence>
<dbReference type="SUPFAM" id="SSF55785">
    <property type="entry name" value="PYP-like sensor domain (PAS domain)"/>
    <property type="match status" value="1"/>
</dbReference>
<dbReference type="SUPFAM" id="SSF47384">
    <property type="entry name" value="Homodimeric domain of signal transducing histidine kinase"/>
    <property type="match status" value="1"/>
</dbReference>
<dbReference type="InterPro" id="IPR036890">
    <property type="entry name" value="HATPase_C_sf"/>
</dbReference>
<evidence type="ECO:0000256" key="4">
    <source>
        <dbReference type="ARBA" id="ARBA00022679"/>
    </source>
</evidence>
<dbReference type="CDD" id="cd00082">
    <property type="entry name" value="HisKA"/>
    <property type="match status" value="1"/>
</dbReference>
<feature type="transmembrane region" description="Helical" evidence="7">
    <location>
        <begin position="188"/>
        <end position="209"/>
    </location>
</feature>
<dbReference type="CDD" id="cd00130">
    <property type="entry name" value="PAS"/>
    <property type="match status" value="1"/>
</dbReference>